<feature type="compositionally biased region" description="Pro residues" evidence="11">
    <location>
        <begin position="351"/>
        <end position="366"/>
    </location>
</feature>
<comment type="catalytic activity">
    <reaction evidence="9">
        <text>L-seryl-[protein] + ATP = O-phospho-L-seryl-[protein] + ADP + H(+)</text>
        <dbReference type="Rhea" id="RHEA:17989"/>
        <dbReference type="Rhea" id="RHEA-COMP:9863"/>
        <dbReference type="Rhea" id="RHEA-COMP:11604"/>
        <dbReference type="ChEBI" id="CHEBI:15378"/>
        <dbReference type="ChEBI" id="CHEBI:29999"/>
        <dbReference type="ChEBI" id="CHEBI:30616"/>
        <dbReference type="ChEBI" id="CHEBI:83421"/>
        <dbReference type="ChEBI" id="CHEBI:456216"/>
        <dbReference type="EC" id="2.7.11.1"/>
    </reaction>
</comment>
<dbReference type="Pfam" id="PF03793">
    <property type="entry name" value="PASTA"/>
    <property type="match status" value="2"/>
</dbReference>
<dbReference type="PROSITE" id="PS00107">
    <property type="entry name" value="PROTEIN_KINASE_ATP"/>
    <property type="match status" value="1"/>
</dbReference>
<dbReference type="InterPro" id="IPR000719">
    <property type="entry name" value="Prot_kinase_dom"/>
</dbReference>
<dbReference type="RefSeq" id="WP_013874868.1">
    <property type="nucleotide sequence ID" value="NC_015656.1"/>
</dbReference>
<dbReference type="Pfam" id="PF00069">
    <property type="entry name" value="Pkinase"/>
    <property type="match status" value="1"/>
</dbReference>
<keyword evidence="12" id="KW-0472">Membrane</keyword>
<dbReference type="eggNOG" id="COG2815">
    <property type="taxonomic scope" value="Bacteria"/>
</dbReference>
<evidence type="ECO:0000259" key="13">
    <source>
        <dbReference type="PROSITE" id="PS50011"/>
    </source>
</evidence>
<accession>F8AVN0</accession>
<keyword evidence="12" id="KW-0812">Transmembrane</keyword>
<feature type="region of interest" description="Disordered" evidence="11">
    <location>
        <begin position="277"/>
        <end position="387"/>
    </location>
</feature>
<dbReference type="InterPro" id="IPR005543">
    <property type="entry name" value="PASTA_dom"/>
</dbReference>
<dbReference type="GO" id="GO:0005524">
    <property type="term" value="F:ATP binding"/>
    <property type="evidence" value="ECO:0007669"/>
    <property type="project" value="UniProtKB-UniRule"/>
</dbReference>
<dbReference type="SMART" id="SM00220">
    <property type="entry name" value="S_TKc"/>
    <property type="match status" value="1"/>
</dbReference>
<dbReference type="InterPro" id="IPR011009">
    <property type="entry name" value="Kinase-like_dom_sf"/>
</dbReference>
<dbReference type="PROSITE" id="PS50011">
    <property type="entry name" value="PROTEIN_KINASE_DOM"/>
    <property type="match status" value="1"/>
</dbReference>
<protein>
    <recommendedName>
        <fullName evidence="1">non-specific serine/threonine protein kinase</fullName>
        <ecNumber evidence="1">2.7.11.1</ecNumber>
    </recommendedName>
</protein>
<evidence type="ECO:0000259" key="14">
    <source>
        <dbReference type="PROSITE" id="PS51178"/>
    </source>
</evidence>
<dbReference type="SMART" id="SM00740">
    <property type="entry name" value="PASTA"/>
    <property type="match status" value="2"/>
</dbReference>
<dbReference type="PROSITE" id="PS51178">
    <property type="entry name" value="PASTA"/>
    <property type="match status" value="1"/>
</dbReference>
<dbReference type="eggNOG" id="COG0515">
    <property type="taxonomic scope" value="Bacteria"/>
</dbReference>
<comment type="catalytic activity">
    <reaction evidence="8">
        <text>L-threonyl-[protein] + ATP = O-phospho-L-threonyl-[protein] + ADP + H(+)</text>
        <dbReference type="Rhea" id="RHEA:46608"/>
        <dbReference type="Rhea" id="RHEA-COMP:11060"/>
        <dbReference type="Rhea" id="RHEA-COMP:11605"/>
        <dbReference type="ChEBI" id="CHEBI:15378"/>
        <dbReference type="ChEBI" id="CHEBI:30013"/>
        <dbReference type="ChEBI" id="CHEBI:30616"/>
        <dbReference type="ChEBI" id="CHEBI:61977"/>
        <dbReference type="ChEBI" id="CHEBI:456216"/>
        <dbReference type="EC" id="2.7.11.1"/>
    </reaction>
</comment>
<evidence type="ECO:0000256" key="4">
    <source>
        <dbReference type="ARBA" id="ARBA00022737"/>
    </source>
</evidence>
<dbReference type="Gene3D" id="3.30.200.20">
    <property type="entry name" value="Phosphorylase Kinase, domain 1"/>
    <property type="match status" value="1"/>
</dbReference>
<evidence type="ECO:0000256" key="12">
    <source>
        <dbReference type="SAM" id="Phobius"/>
    </source>
</evidence>
<reference evidence="15 16" key="1">
    <citation type="submission" date="2011-05" db="EMBL/GenBank/DDBJ databases">
        <title>Complete sequence of chromosome of Frankia symbiont of Datisca glomerata.</title>
        <authorList>
            <consortium name="US DOE Joint Genome Institute"/>
            <person name="Lucas S."/>
            <person name="Han J."/>
            <person name="Lapidus A."/>
            <person name="Cheng J.-F."/>
            <person name="Goodwin L."/>
            <person name="Pitluck S."/>
            <person name="Peters L."/>
            <person name="Mikhailova N."/>
            <person name="Chertkov O."/>
            <person name="Teshima H."/>
            <person name="Han C."/>
            <person name="Tapia R."/>
            <person name="Land M."/>
            <person name="Hauser L."/>
            <person name="Kyrpides N."/>
            <person name="Ivanova N."/>
            <person name="Pagani I."/>
            <person name="Berry A."/>
            <person name="Pawlowski K."/>
            <person name="Persson T."/>
            <person name="Vanden Heuvel B."/>
            <person name="Benson D."/>
            <person name="Woyke T."/>
        </authorList>
    </citation>
    <scope>NUCLEOTIDE SEQUENCE [LARGE SCALE GENOMIC DNA]</scope>
    <source>
        <strain evidence="16">4085684</strain>
    </source>
</reference>
<feature type="compositionally biased region" description="Basic and acidic residues" evidence="11">
    <location>
        <begin position="332"/>
        <end position="342"/>
    </location>
</feature>
<dbReference type="HOGENOM" id="CLU_023093_0_0_11"/>
<organism evidence="15 16">
    <name type="scientific">Candidatus Protofrankia datiscae</name>
    <dbReference type="NCBI Taxonomy" id="2716812"/>
    <lineage>
        <taxon>Bacteria</taxon>
        <taxon>Bacillati</taxon>
        <taxon>Actinomycetota</taxon>
        <taxon>Actinomycetes</taxon>
        <taxon>Frankiales</taxon>
        <taxon>Frankiaceae</taxon>
        <taxon>Protofrankia</taxon>
    </lineage>
</organism>
<feature type="compositionally biased region" description="Low complexity" evidence="11">
    <location>
        <begin position="285"/>
        <end position="300"/>
    </location>
</feature>
<evidence type="ECO:0000256" key="6">
    <source>
        <dbReference type="ARBA" id="ARBA00022777"/>
    </source>
</evidence>
<dbReference type="Gene3D" id="1.10.510.10">
    <property type="entry name" value="Transferase(Phosphotransferase) domain 1"/>
    <property type="match status" value="1"/>
</dbReference>
<name>F8AVN0_9ACTN</name>
<dbReference type="PANTHER" id="PTHR43289:SF6">
    <property type="entry name" value="SERINE_THREONINE-PROTEIN KINASE NEKL-3"/>
    <property type="match status" value="1"/>
</dbReference>
<feature type="compositionally biased region" description="Low complexity" evidence="11">
    <location>
        <begin position="427"/>
        <end position="463"/>
    </location>
</feature>
<evidence type="ECO:0000256" key="11">
    <source>
        <dbReference type="SAM" id="MobiDB-lite"/>
    </source>
</evidence>
<feature type="compositionally biased region" description="Low complexity" evidence="11">
    <location>
        <begin position="367"/>
        <end position="380"/>
    </location>
</feature>
<keyword evidence="12" id="KW-1133">Transmembrane helix</keyword>
<keyword evidence="16" id="KW-1185">Reference proteome</keyword>
<evidence type="ECO:0000256" key="2">
    <source>
        <dbReference type="ARBA" id="ARBA00022527"/>
    </source>
</evidence>
<evidence type="ECO:0000256" key="8">
    <source>
        <dbReference type="ARBA" id="ARBA00047899"/>
    </source>
</evidence>
<dbReference type="PROSITE" id="PS00108">
    <property type="entry name" value="PROTEIN_KINASE_ST"/>
    <property type="match status" value="1"/>
</dbReference>
<keyword evidence="4" id="KW-0677">Repeat</keyword>
<evidence type="ECO:0000313" key="16">
    <source>
        <dbReference type="Proteomes" id="UP000001549"/>
    </source>
</evidence>
<keyword evidence="2 15" id="KW-0723">Serine/threonine-protein kinase</keyword>
<gene>
    <name evidence="15" type="ordered locus">FsymDg_3710</name>
</gene>
<dbReference type="EMBL" id="CP002801">
    <property type="protein sequence ID" value="AEH10987.1"/>
    <property type="molecule type" value="Genomic_DNA"/>
</dbReference>
<evidence type="ECO:0000256" key="9">
    <source>
        <dbReference type="ARBA" id="ARBA00048679"/>
    </source>
</evidence>
<dbReference type="Gene3D" id="3.30.10.20">
    <property type="match status" value="2"/>
</dbReference>
<dbReference type="GO" id="GO:0106310">
    <property type="term" value="F:protein serine kinase activity"/>
    <property type="evidence" value="ECO:0007669"/>
    <property type="project" value="RHEA"/>
</dbReference>
<feature type="transmembrane region" description="Helical" evidence="12">
    <location>
        <begin position="394"/>
        <end position="414"/>
    </location>
</feature>
<feature type="region of interest" description="Disordered" evidence="11">
    <location>
        <begin position="420"/>
        <end position="509"/>
    </location>
</feature>
<feature type="domain" description="PASTA" evidence="14">
    <location>
        <begin position="571"/>
        <end position="640"/>
    </location>
</feature>
<feature type="binding site" evidence="10">
    <location>
        <position position="41"/>
    </location>
    <ligand>
        <name>ATP</name>
        <dbReference type="ChEBI" id="CHEBI:30616"/>
    </ligand>
</feature>
<keyword evidence="7 10" id="KW-0067">ATP-binding</keyword>
<proteinExistence type="predicted"/>
<dbReference type="STRING" id="656024.FsymDg_3710"/>
<keyword evidence="6 15" id="KW-0418">Kinase</keyword>
<evidence type="ECO:0000313" key="15">
    <source>
        <dbReference type="EMBL" id="AEH10987.1"/>
    </source>
</evidence>
<dbReference type="AlphaFoldDB" id="F8AVN0"/>
<evidence type="ECO:0000256" key="7">
    <source>
        <dbReference type="ARBA" id="ARBA00022840"/>
    </source>
</evidence>
<dbReference type="KEGG" id="fsy:FsymDg_3710"/>
<sequence length="641" mass="66057">MRRLGSRYVLHQPLGRGASGEVWRGERVDDGTGDHGLVAVKILRPEVSDDPEIVDRFLRERRVLLAFDDPHLVKVRDIVAEGSTLAIVMDLVDGTDLRGYLRAHGRLLPAEAVRLVGQVLSALAVVHTTGVVHRDVKPANILVDTSGGGPARAMLTDFGIARLTQSPSMTRLSVAIGTPMYMAPELAEHTRASPAADIYGVGVVLYELLAGRPPFVAPNPIAMIRAHAFEAPPPIDGIDGPLWDAVCHLLAKHPSERPATAETARLELRAALADGKKRHGHAFEAAGPPDGGTPADPDATVVVASRQPPDEDDDPATLLSPTAASPAYVAGQEHEDKDESEYTRTAVAGPAVPPAARPSVGQPPPGQSAAAQLAAQSSPPVGEHPRTRSARAGVLVAAGVAAAVLVGAGSWALAAGLGRGDGDRGGRTTSPVTAPAAVPNTAAAAGPAATRPSPVVSVASVPTAAPPPTDATAPAGPGPDGEPTSTGGEPPAASSSAPPPTSSPDSQAVVPDVRGTLLSRASTILRRAGFSDIPYVYDCYRSLDVGNVVRQDPMAGTRVATTSAVRLYLQANDCSNVPNVVGMTLDDAAATLKKVGFTNIPYVYECLNSKQIGAVVTQSVAPGTSYGRSKPVSLKLQANNC</sequence>
<dbReference type="SUPFAM" id="SSF56112">
    <property type="entry name" value="Protein kinase-like (PK-like)"/>
    <property type="match status" value="1"/>
</dbReference>
<dbReference type="InterPro" id="IPR017441">
    <property type="entry name" value="Protein_kinase_ATP_BS"/>
</dbReference>
<feature type="domain" description="Protein kinase" evidence="13">
    <location>
        <begin position="8"/>
        <end position="272"/>
    </location>
</feature>
<keyword evidence="5 10" id="KW-0547">Nucleotide-binding</keyword>
<evidence type="ECO:0000256" key="3">
    <source>
        <dbReference type="ARBA" id="ARBA00022679"/>
    </source>
</evidence>
<evidence type="ECO:0000256" key="5">
    <source>
        <dbReference type="ARBA" id="ARBA00022741"/>
    </source>
</evidence>
<dbReference type="GO" id="GO:0004674">
    <property type="term" value="F:protein serine/threonine kinase activity"/>
    <property type="evidence" value="ECO:0007669"/>
    <property type="project" value="UniProtKB-KW"/>
</dbReference>
<dbReference type="CDD" id="cd14014">
    <property type="entry name" value="STKc_PknB_like"/>
    <property type="match status" value="1"/>
</dbReference>
<evidence type="ECO:0000256" key="10">
    <source>
        <dbReference type="PROSITE-ProRule" id="PRU10141"/>
    </source>
</evidence>
<dbReference type="Proteomes" id="UP000001549">
    <property type="component" value="Chromosome"/>
</dbReference>
<dbReference type="CDD" id="cd06577">
    <property type="entry name" value="PASTA_pknB"/>
    <property type="match status" value="2"/>
</dbReference>
<dbReference type="InterPro" id="IPR008271">
    <property type="entry name" value="Ser/Thr_kinase_AS"/>
</dbReference>
<dbReference type="PANTHER" id="PTHR43289">
    <property type="entry name" value="MITOGEN-ACTIVATED PROTEIN KINASE KINASE KINASE 20-RELATED"/>
    <property type="match status" value="1"/>
</dbReference>
<dbReference type="EC" id="2.7.11.1" evidence="1"/>
<keyword evidence="3 15" id="KW-0808">Transferase</keyword>
<evidence type="ECO:0000256" key="1">
    <source>
        <dbReference type="ARBA" id="ARBA00012513"/>
    </source>
</evidence>